<feature type="transmembrane region" description="Helical" evidence="1">
    <location>
        <begin position="132"/>
        <end position="154"/>
    </location>
</feature>
<dbReference type="OrthoDB" id="6400838at2"/>
<evidence type="ECO:0000256" key="1">
    <source>
        <dbReference type="SAM" id="Phobius"/>
    </source>
</evidence>
<reference evidence="3" key="1">
    <citation type="submission" date="2009-08" db="EMBL/GenBank/DDBJ databases">
        <title>The complete genome of Chitinophaga pinensis DSM 2588.</title>
        <authorList>
            <consortium name="US DOE Joint Genome Institute (JGI-PGF)"/>
            <person name="Lucas S."/>
            <person name="Copeland A."/>
            <person name="Lapidus A."/>
            <person name="Glavina del Rio T."/>
            <person name="Dalin E."/>
            <person name="Tice H."/>
            <person name="Bruce D."/>
            <person name="Goodwin L."/>
            <person name="Pitluck S."/>
            <person name="Kyrpides N."/>
            <person name="Mavromatis K."/>
            <person name="Ivanova N."/>
            <person name="Mikhailova N."/>
            <person name="Sims D."/>
            <person name="Meinche L."/>
            <person name="Brettin T."/>
            <person name="Detter J.C."/>
            <person name="Han C."/>
            <person name="Larimer F."/>
            <person name="Land M."/>
            <person name="Hauser L."/>
            <person name="Markowitz V."/>
            <person name="Cheng J.-F."/>
            <person name="Hugenholtz P."/>
            <person name="Woyke T."/>
            <person name="Wu D."/>
            <person name="Spring S."/>
            <person name="Klenk H.-P."/>
            <person name="Eisen J.A."/>
        </authorList>
    </citation>
    <scope>NUCLEOTIDE SEQUENCE [LARGE SCALE GENOMIC DNA]</scope>
    <source>
        <strain evidence="3">ATCC 43595 / DSM 2588 / LMG 13176 / NBRC 15968 / NCIMB 11800 / UQM 2034</strain>
    </source>
</reference>
<organism evidence="2 3">
    <name type="scientific">Chitinophaga pinensis (strain ATCC 43595 / DSM 2588 / LMG 13176 / NBRC 15968 / NCIMB 11800 / UQM 2034)</name>
    <dbReference type="NCBI Taxonomy" id="485918"/>
    <lineage>
        <taxon>Bacteria</taxon>
        <taxon>Pseudomonadati</taxon>
        <taxon>Bacteroidota</taxon>
        <taxon>Chitinophagia</taxon>
        <taxon>Chitinophagales</taxon>
        <taxon>Chitinophagaceae</taxon>
        <taxon>Chitinophaga</taxon>
    </lineage>
</organism>
<keyword evidence="1" id="KW-0812">Transmembrane</keyword>
<keyword evidence="1" id="KW-1133">Transmembrane helix</keyword>
<proteinExistence type="predicted"/>
<dbReference type="Proteomes" id="UP000002215">
    <property type="component" value="Chromosome"/>
</dbReference>
<keyword evidence="1" id="KW-0472">Membrane</keyword>
<evidence type="ECO:0000313" key="2">
    <source>
        <dbReference type="EMBL" id="ACU59576.1"/>
    </source>
</evidence>
<dbReference type="KEGG" id="cpi:Cpin_2083"/>
<accession>A0A979G2G2</accession>
<gene>
    <name evidence="2" type="ordered locus">Cpin_2083</name>
</gene>
<dbReference type="AlphaFoldDB" id="A0A979G2G2"/>
<evidence type="ECO:0000313" key="3">
    <source>
        <dbReference type="Proteomes" id="UP000002215"/>
    </source>
</evidence>
<reference evidence="2 3" key="2">
    <citation type="journal article" date="2010" name="Stand. Genomic Sci.">
        <title>Complete genome sequence of Chitinophaga pinensis type strain (UQM 2034).</title>
        <authorList>
            <person name="Glavina Del Rio T."/>
            <person name="Abt B."/>
            <person name="Spring S."/>
            <person name="Lapidus A."/>
            <person name="Nolan M."/>
            <person name="Tice H."/>
            <person name="Copeland A."/>
            <person name="Cheng J.F."/>
            <person name="Chen F."/>
            <person name="Bruce D."/>
            <person name="Goodwin L."/>
            <person name="Pitluck S."/>
            <person name="Ivanova N."/>
            <person name="Mavromatis K."/>
            <person name="Mikhailova N."/>
            <person name="Pati A."/>
            <person name="Chen A."/>
            <person name="Palaniappan K."/>
            <person name="Land M."/>
            <person name="Hauser L."/>
            <person name="Chang Y.J."/>
            <person name="Jeffries C.D."/>
            <person name="Chain P."/>
            <person name="Saunders E."/>
            <person name="Detter J.C."/>
            <person name="Brettin T."/>
            <person name="Rohde M."/>
            <person name="Goker M."/>
            <person name="Bristow J."/>
            <person name="Eisen J.A."/>
            <person name="Markowitz V."/>
            <person name="Hugenholtz P."/>
            <person name="Kyrpides N.C."/>
            <person name="Klenk H.P."/>
            <person name="Lucas S."/>
        </authorList>
    </citation>
    <scope>NUCLEOTIDE SEQUENCE [LARGE SCALE GENOMIC DNA]</scope>
    <source>
        <strain evidence="3">ATCC 43595 / DSM 2588 / LMG 13176 / NBRC 15968 / NCIMB 11800 / UQM 2034</strain>
    </source>
</reference>
<protein>
    <submittedName>
        <fullName evidence="2">Uncharacterized protein</fullName>
    </submittedName>
</protein>
<feature type="transmembrane region" description="Helical" evidence="1">
    <location>
        <begin position="97"/>
        <end position="120"/>
    </location>
</feature>
<name>A0A979G2G2_CHIPD</name>
<sequence>MNIKKYLPFENYVLTTRLPVMEVIKRLHNNIEISRGLQLSHLNNSSGKPYTGEITSSTFKMSRIINYRNSFLPQITGEITSFLDETQIIIKMQPVTFVLIFMSFWLGTVGLACLGILLTGLSQLPLLFSEGFSPFVLIPFVMFVFGCLLCTLAFKTEAKKSKAFLEQLLEGQENR</sequence>
<dbReference type="RefSeq" id="WP_012789752.1">
    <property type="nucleotide sequence ID" value="NC_013132.1"/>
</dbReference>
<dbReference type="EMBL" id="CP001699">
    <property type="protein sequence ID" value="ACU59576.1"/>
    <property type="molecule type" value="Genomic_DNA"/>
</dbReference>